<evidence type="ECO:0000313" key="2">
    <source>
        <dbReference type="EMBL" id="WMV09594.1"/>
    </source>
</evidence>
<gene>
    <name evidence="2" type="ORF">MTR67_002979</name>
</gene>
<dbReference type="Proteomes" id="UP001234989">
    <property type="component" value="Chromosome 1"/>
</dbReference>
<evidence type="ECO:0000313" key="3">
    <source>
        <dbReference type="Proteomes" id="UP001234989"/>
    </source>
</evidence>
<dbReference type="EMBL" id="CP133612">
    <property type="protein sequence ID" value="WMV09594.1"/>
    <property type="molecule type" value="Genomic_DNA"/>
</dbReference>
<reference evidence="2" key="1">
    <citation type="submission" date="2023-08" db="EMBL/GenBank/DDBJ databases">
        <title>A de novo genome assembly of Solanum verrucosum Schlechtendal, a Mexican diploid species geographically isolated from the other diploid A-genome species in potato relatives.</title>
        <authorList>
            <person name="Hosaka K."/>
        </authorList>
    </citation>
    <scope>NUCLEOTIDE SEQUENCE</scope>
    <source>
        <tissue evidence="2">Young leaves</tissue>
    </source>
</reference>
<feature type="compositionally biased region" description="Polar residues" evidence="1">
    <location>
        <begin position="211"/>
        <end position="226"/>
    </location>
</feature>
<dbReference type="SUPFAM" id="SSF56672">
    <property type="entry name" value="DNA/RNA polymerases"/>
    <property type="match status" value="1"/>
</dbReference>
<feature type="compositionally biased region" description="Gly residues" evidence="1">
    <location>
        <begin position="195"/>
        <end position="207"/>
    </location>
</feature>
<proteinExistence type="predicted"/>
<dbReference type="Gene3D" id="3.30.70.270">
    <property type="match status" value="1"/>
</dbReference>
<dbReference type="AlphaFoldDB" id="A0AAF0T9A3"/>
<organism evidence="2 3">
    <name type="scientific">Solanum verrucosum</name>
    <dbReference type="NCBI Taxonomy" id="315347"/>
    <lineage>
        <taxon>Eukaryota</taxon>
        <taxon>Viridiplantae</taxon>
        <taxon>Streptophyta</taxon>
        <taxon>Embryophyta</taxon>
        <taxon>Tracheophyta</taxon>
        <taxon>Spermatophyta</taxon>
        <taxon>Magnoliopsida</taxon>
        <taxon>eudicotyledons</taxon>
        <taxon>Gunneridae</taxon>
        <taxon>Pentapetalae</taxon>
        <taxon>asterids</taxon>
        <taxon>lamiids</taxon>
        <taxon>Solanales</taxon>
        <taxon>Solanaceae</taxon>
        <taxon>Solanoideae</taxon>
        <taxon>Solaneae</taxon>
        <taxon>Solanum</taxon>
    </lineage>
</organism>
<feature type="region of interest" description="Disordered" evidence="1">
    <location>
        <begin position="195"/>
        <end position="226"/>
    </location>
</feature>
<name>A0AAF0T9A3_SOLVR</name>
<protein>
    <submittedName>
        <fullName evidence="2">Uncharacterized protein</fullName>
    </submittedName>
</protein>
<dbReference type="InterPro" id="IPR043502">
    <property type="entry name" value="DNA/RNA_pol_sf"/>
</dbReference>
<dbReference type="InterPro" id="IPR043128">
    <property type="entry name" value="Rev_trsase/Diguanyl_cyclase"/>
</dbReference>
<keyword evidence="3" id="KW-1185">Reference proteome</keyword>
<dbReference type="Pfam" id="PF08284">
    <property type="entry name" value="RVP_2"/>
    <property type="match status" value="1"/>
</dbReference>
<evidence type="ECO:0000256" key="1">
    <source>
        <dbReference type="SAM" id="MobiDB-lite"/>
    </source>
</evidence>
<accession>A0AAF0T9A3</accession>
<sequence length="226" mass="24948">MAENVHKVGEEGIRKTEAEVSDTVITCTILVCDRMATVLFDLGSTYSYVLVHLALGFDVVCNVLDAPIHVSTLVGESIIVTHVYPVCPIFFSKEDHADHLRIVLGVVGKHKLYAKFSKCEFWLILVAFLGHVVSREEKGGVSANIQVRPTFIEQIKVKWFKDESLNELRKKTVYGKAQDADMTPFEALYDKRGNGIGTGTTGPGRTGTGTESATTGWNRTGIDQNW</sequence>